<reference evidence="17" key="2">
    <citation type="submission" date="2020-09" db="EMBL/GenBank/DDBJ databases">
        <authorList>
            <person name="Sun Q."/>
            <person name="Zhou Y."/>
        </authorList>
    </citation>
    <scope>NUCLEOTIDE SEQUENCE</scope>
    <source>
        <strain evidence="17">CGMCC 1.15519</strain>
    </source>
</reference>
<comment type="pathway">
    <text evidence="6 14">Cofactor biosynthesis; adenosylcobalamin biosynthesis; adenosylcobalamin from cob(II)yrinate a,c-diamide: step 5/7.</text>
</comment>
<evidence type="ECO:0000256" key="14">
    <source>
        <dbReference type="PIRNR" id="PIRNR006135"/>
    </source>
</evidence>
<keyword evidence="10 14" id="KW-0547">Nucleotide-binding</keyword>
<keyword evidence="13 14" id="KW-0342">GTP-binding</keyword>
<comment type="catalytic activity">
    <reaction evidence="3">
        <text>adenosylcob(III)inamide + GTP = adenosylcob(III)inamide phosphate + GDP + H(+)</text>
        <dbReference type="Rhea" id="RHEA:15765"/>
        <dbReference type="ChEBI" id="CHEBI:2480"/>
        <dbReference type="ChEBI" id="CHEBI:15378"/>
        <dbReference type="ChEBI" id="CHEBI:37565"/>
        <dbReference type="ChEBI" id="CHEBI:58189"/>
        <dbReference type="ChEBI" id="CHEBI:58502"/>
        <dbReference type="EC" id="2.7.1.156"/>
    </reaction>
</comment>
<feature type="binding site" evidence="16">
    <location>
        <position position="86"/>
    </location>
    <ligand>
        <name>GTP</name>
        <dbReference type="ChEBI" id="CHEBI:37565"/>
    </ligand>
</feature>
<dbReference type="RefSeq" id="WP_279380338.1">
    <property type="nucleotide sequence ID" value="NZ_BMJM01000002.1"/>
</dbReference>
<comment type="pathway">
    <text evidence="5 14">Cofactor biosynthesis; adenosylcobalamin biosynthesis; adenosylcobalamin from cob(II)yrinate a,c-diamide: step 6/7.</text>
</comment>
<dbReference type="EC" id="2.7.1.156" evidence="14"/>
<evidence type="ECO:0000256" key="5">
    <source>
        <dbReference type="ARBA" id="ARBA00004692"/>
    </source>
</evidence>
<feature type="binding site" evidence="16">
    <location>
        <begin position="53"/>
        <end position="56"/>
    </location>
    <ligand>
        <name>GTP</name>
        <dbReference type="ChEBI" id="CHEBI:37565"/>
    </ligand>
</feature>
<comment type="catalytic activity">
    <reaction evidence="2 14">
        <text>adenosylcob(III)inamide phosphate + GTP + H(+) = adenosylcob(III)inamide-GDP + diphosphate</text>
        <dbReference type="Rhea" id="RHEA:22712"/>
        <dbReference type="ChEBI" id="CHEBI:15378"/>
        <dbReference type="ChEBI" id="CHEBI:33019"/>
        <dbReference type="ChEBI" id="CHEBI:37565"/>
        <dbReference type="ChEBI" id="CHEBI:58502"/>
        <dbReference type="ChEBI" id="CHEBI:60487"/>
        <dbReference type="EC" id="2.7.7.62"/>
    </reaction>
</comment>
<feature type="active site" description="GMP-histidine intermediate" evidence="15">
    <location>
        <position position="52"/>
    </location>
</feature>
<proteinExistence type="inferred from homology"/>
<evidence type="ECO:0000313" key="17">
    <source>
        <dbReference type="EMBL" id="GGE03311.1"/>
    </source>
</evidence>
<accession>A0A917E5R5</accession>
<evidence type="ECO:0000256" key="12">
    <source>
        <dbReference type="ARBA" id="ARBA00022840"/>
    </source>
</evidence>
<evidence type="ECO:0000256" key="6">
    <source>
        <dbReference type="ARBA" id="ARBA00005159"/>
    </source>
</evidence>
<keyword evidence="11 14" id="KW-0418">Kinase</keyword>
<reference evidence="17" key="1">
    <citation type="journal article" date="2014" name="Int. J. Syst. Evol. Microbiol.">
        <title>Complete genome sequence of Corynebacterium casei LMG S-19264T (=DSM 44701T), isolated from a smear-ripened cheese.</title>
        <authorList>
            <consortium name="US DOE Joint Genome Institute (JGI-PGF)"/>
            <person name="Walter F."/>
            <person name="Albersmeier A."/>
            <person name="Kalinowski J."/>
            <person name="Ruckert C."/>
        </authorList>
    </citation>
    <scope>NUCLEOTIDE SEQUENCE</scope>
    <source>
        <strain evidence="17">CGMCC 1.15519</strain>
    </source>
</reference>
<feature type="binding site" evidence="16">
    <location>
        <begin position="11"/>
        <end position="18"/>
    </location>
    <ligand>
        <name>GTP</name>
        <dbReference type="ChEBI" id="CHEBI:37565"/>
    </ligand>
</feature>
<comment type="caution">
    <text evidence="17">The sequence shown here is derived from an EMBL/GenBank/DDBJ whole genome shotgun (WGS) entry which is preliminary data.</text>
</comment>
<dbReference type="NCBIfam" id="NF004469">
    <property type="entry name" value="PRK05800.1"/>
    <property type="match status" value="1"/>
</dbReference>
<dbReference type="GO" id="GO:0009236">
    <property type="term" value="P:cobalamin biosynthetic process"/>
    <property type="evidence" value="ECO:0007669"/>
    <property type="project" value="UniProtKB-UniRule"/>
</dbReference>
<evidence type="ECO:0000256" key="7">
    <source>
        <dbReference type="ARBA" id="ARBA00007490"/>
    </source>
</evidence>
<comment type="function">
    <text evidence="4 14">Catalyzes ATP-dependent phosphorylation of adenosylcobinamide and addition of GMP to adenosylcobinamide phosphate.</text>
</comment>
<dbReference type="GO" id="GO:0005525">
    <property type="term" value="F:GTP binding"/>
    <property type="evidence" value="ECO:0007669"/>
    <property type="project" value="UniProtKB-UniRule"/>
</dbReference>
<dbReference type="EMBL" id="BMJM01000002">
    <property type="protein sequence ID" value="GGE03311.1"/>
    <property type="molecule type" value="Genomic_DNA"/>
</dbReference>
<keyword evidence="18" id="KW-1185">Reference proteome</keyword>
<protein>
    <recommendedName>
        <fullName evidence="14">Bifunctional adenosylcobalamin biosynthesis protein</fullName>
        <ecNumber evidence="14">2.7.1.156</ecNumber>
        <ecNumber evidence="14">2.7.7.62</ecNumber>
    </recommendedName>
</protein>
<dbReference type="CDD" id="cd00544">
    <property type="entry name" value="CobU"/>
    <property type="match status" value="1"/>
</dbReference>
<evidence type="ECO:0000256" key="8">
    <source>
        <dbReference type="ARBA" id="ARBA00022573"/>
    </source>
</evidence>
<dbReference type="AlphaFoldDB" id="A0A917E5R5"/>
<feature type="binding site" evidence="16">
    <location>
        <begin position="36"/>
        <end position="38"/>
    </location>
    <ligand>
        <name>GTP</name>
        <dbReference type="ChEBI" id="CHEBI:37565"/>
    </ligand>
</feature>
<evidence type="ECO:0000256" key="4">
    <source>
        <dbReference type="ARBA" id="ARBA00003889"/>
    </source>
</evidence>
<evidence type="ECO:0000256" key="3">
    <source>
        <dbReference type="ARBA" id="ARBA00001522"/>
    </source>
</evidence>
<sequence length="171" mass="18209">MTKNSLTFFLGGARSGKSRLAQEMAESQHGSLAYLATGQAFDAEMADRIARHRTDRGPRWRTTDCPLDLPAAIAREAVLGNIVLVDCLTLWTSNLLLSDADLPAAQAALLAALAAARCPVILISNETGLGIVPDNALARQFRDAAGRLHQQVAALADTVFFVAAGLTLRLK</sequence>
<dbReference type="Pfam" id="PF02283">
    <property type="entry name" value="CobU"/>
    <property type="match status" value="1"/>
</dbReference>
<comment type="catalytic activity">
    <reaction evidence="1 14">
        <text>adenosylcob(III)inamide + ATP = adenosylcob(III)inamide phosphate + ADP + H(+)</text>
        <dbReference type="Rhea" id="RHEA:15769"/>
        <dbReference type="ChEBI" id="CHEBI:2480"/>
        <dbReference type="ChEBI" id="CHEBI:15378"/>
        <dbReference type="ChEBI" id="CHEBI:30616"/>
        <dbReference type="ChEBI" id="CHEBI:58502"/>
        <dbReference type="ChEBI" id="CHEBI:456216"/>
        <dbReference type="EC" id="2.7.1.156"/>
    </reaction>
</comment>
<evidence type="ECO:0000256" key="15">
    <source>
        <dbReference type="PIRSR" id="PIRSR006135-1"/>
    </source>
</evidence>
<evidence type="ECO:0000256" key="16">
    <source>
        <dbReference type="PIRSR" id="PIRSR006135-2"/>
    </source>
</evidence>
<dbReference type="PIRSF" id="PIRSF006135">
    <property type="entry name" value="CobU"/>
    <property type="match status" value="1"/>
</dbReference>
<dbReference type="PANTHER" id="PTHR34848:SF1">
    <property type="entry name" value="BIFUNCTIONAL ADENOSYLCOBALAMIN BIOSYNTHESIS PROTEIN COBU"/>
    <property type="match status" value="1"/>
</dbReference>
<dbReference type="PANTHER" id="PTHR34848">
    <property type="match status" value="1"/>
</dbReference>
<evidence type="ECO:0000256" key="11">
    <source>
        <dbReference type="ARBA" id="ARBA00022777"/>
    </source>
</evidence>
<dbReference type="InterPro" id="IPR027417">
    <property type="entry name" value="P-loop_NTPase"/>
</dbReference>
<evidence type="ECO:0000256" key="2">
    <source>
        <dbReference type="ARBA" id="ARBA00000711"/>
    </source>
</evidence>
<keyword evidence="8 14" id="KW-0169">Cobalamin biosynthesis</keyword>
<keyword evidence="9 14" id="KW-0808">Transferase</keyword>
<dbReference type="GO" id="GO:0005524">
    <property type="term" value="F:ATP binding"/>
    <property type="evidence" value="ECO:0007669"/>
    <property type="project" value="UniProtKB-UniRule"/>
</dbReference>
<organism evidence="17 18">
    <name type="scientific">Sandarakinorhabdus glacialis</name>
    <dbReference type="NCBI Taxonomy" id="1614636"/>
    <lineage>
        <taxon>Bacteria</taxon>
        <taxon>Pseudomonadati</taxon>
        <taxon>Pseudomonadota</taxon>
        <taxon>Alphaproteobacteria</taxon>
        <taxon>Sphingomonadales</taxon>
        <taxon>Sphingosinicellaceae</taxon>
        <taxon>Sandarakinorhabdus</taxon>
    </lineage>
</organism>
<dbReference type="InterPro" id="IPR003203">
    <property type="entry name" value="CobU/CobP"/>
</dbReference>
<evidence type="ECO:0000256" key="1">
    <source>
        <dbReference type="ARBA" id="ARBA00000312"/>
    </source>
</evidence>
<name>A0A917E5R5_9SPHN</name>
<evidence type="ECO:0000313" key="18">
    <source>
        <dbReference type="Proteomes" id="UP000635071"/>
    </source>
</evidence>
<evidence type="ECO:0000256" key="10">
    <source>
        <dbReference type="ARBA" id="ARBA00022741"/>
    </source>
</evidence>
<evidence type="ECO:0000256" key="9">
    <source>
        <dbReference type="ARBA" id="ARBA00022679"/>
    </source>
</evidence>
<dbReference type="GO" id="GO:0043752">
    <property type="term" value="F:adenosylcobinamide kinase activity"/>
    <property type="evidence" value="ECO:0007669"/>
    <property type="project" value="UniProtKB-EC"/>
</dbReference>
<dbReference type="SUPFAM" id="SSF52540">
    <property type="entry name" value="P-loop containing nucleoside triphosphate hydrolases"/>
    <property type="match status" value="1"/>
</dbReference>
<evidence type="ECO:0000256" key="13">
    <source>
        <dbReference type="ARBA" id="ARBA00023134"/>
    </source>
</evidence>
<dbReference type="EC" id="2.7.7.62" evidence="14"/>
<keyword evidence="12 14" id="KW-0067">ATP-binding</keyword>
<comment type="similarity">
    <text evidence="7 14">Belongs to the CobU/CobP family.</text>
</comment>
<dbReference type="Gene3D" id="3.40.50.300">
    <property type="entry name" value="P-loop containing nucleotide triphosphate hydrolases"/>
    <property type="match status" value="1"/>
</dbReference>
<dbReference type="GO" id="GO:0008820">
    <property type="term" value="F:cobinamide phosphate guanylyltransferase activity"/>
    <property type="evidence" value="ECO:0007669"/>
    <property type="project" value="UniProtKB-UniRule"/>
</dbReference>
<gene>
    <name evidence="17" type="primary">cobP</name>
    <name evidence="17" type="ORF">GCM10011529_07230</name>
</gene>
<dbReference type="Proteomes" id="UP000635071">
    <property type="component" value="Unassembled WGS sequence"/>
</dbReference>